<dbReference type="EMBL" id="CCNB01000011">
    <property type="protein sequence ID" value="CDX34688.1"/>
    <property type="molecule type" value="Genomic_DNA"/>
</dbReference>
<feature type="domain" description="PPM-type phosphatase" evidence="1">
    <location>
        <begin position="11"/>
        <end position="223"/>
    </location>
</feature>
<dbReference type="InterPro" id="IPR036457">
    <property type="entry name" value="PPM-type-like_dom_sf"/>
</dbReference>
<proteinExistence type="predicted"/>
<sequence length="265" mass="28484">MSWRIALASAIGTSHISVGKPCQDNAAHSLLDGSEGQVLTAVVCDGAGSAAYSEVGSWLASQTLLELVFVHFAEQGTLREIDREKVLGWVTEIAERITAHADGLDHSARDYACTLLAAILGPDSAVFLQIGDGAIVVSHGQDDGWSYVFWPQHGAYANTTNFVTSPDLSDLLEFEFAPRRIDEVALFSDGIENLVLHQASRSVHQPFFDAMFPAVRQSRSCGEDLQLSSGLKAYLSSPTICERTDDDKSLILATRSTSEGVGAPQ</sequence>
<dbReference type="SUPFAM" id="SSF81606">
    <property type="entry name" value="PP2C-like"/>
    <property type="match status" value="1"/>
</dbReference>
<evidence type="ECO:0000259" key="1">
    <source>
        <dbReference type="Pfam" id="PF13672"/>
    </source>
</evidence>
<evidence type="ECO:0000313" key="3">
    <source>
        <dbReference type="Proteomes" id="UP000046373"/>
    </source>
</evidence>
<reference evidence="2 3" key="1">
    <citation type="submission" date="2014-08" db="EMBL/GenBank/DDBJ databases">
        <authorList>
            <person name="Moulin Lionel"/>
        </authorList>
    </citation>
    <scope>NUCLEOTIDE SEQUENCE [LARGE SCALE GENOMIC DNA]</scope>
</reference>
<dbReference type="GeneID" id="31890165"/>
<dbReference type="Proteomes" id="UP000046373">
    <property type="component" value="Unassembled WGS sequence"/>
</dbReference>
<dbReference type="Gene3D" id="3.60.40.10">
    <property type="entry name" value="PPM-type phosphatase domain"/>
    <property type="match status" value="1"/>
</dbReference>
<accession>A0A090ETC1</accession>
<evidence type="ECO:0000313" key="2">
    <source>
        <dbReference type="EMBL" id="CDX34688.1"/>
    </source>
</evidence>
<dbReference type="Pfam" id="PF13672">
    <property type="entry name" value="PP2C_2"/>
    <property type="match status" value="1"/>
</dbReference>
<protein>
    <recommendedName>
        <fullName evidence="1">PPM-type phosphatase domain-containing protein</fullName>
    </recommendedName>
</protein>
<gene>
    <name evidence="2" type="ORF">MPLDJ20_190101</name>
</gene>
<name>A0A090ETC1_MESPL</name>
<organism evidence="2 3">
    <name type="scientific">Mesorhizobium plurifarium</name>
    <dbReference type="NCBI Taxonomy" id="69974"/>
    <lineage>
        <taxon>Bacteria</taxon>
        <taxon>Pseudomonadati</taxon>
        <taxon>Pseudomonadota</taxon>
        <taxon>Alphaproteobacteria</taxon>
        <taxon>Hyphomicrobiales</taxon>
        <taxon>Phyllobacteriaceae</taxon>
        <taxon>Mesorhizobium</taxon>
    </lineage>
</organism>
<dbReference type="InterPro" id="IPR001932">
    <property type="entry name" value="PPM-type_phosphatase-like_dom"/>
</dbReference>
<dbReference type="AlphaFoldDB" id="A0A090ETC1"/>